<evidence type="ECO:0000313" key="3">
    <source>
        <dbReference type="EMBL" id="CAL4791462.1"/>
    </source>
</evidence>
<gene>
    <name evidence="2" type="ORF">C1SCF055_LOCUS29963</name>
</gene>
<dbReference type="EMBL" id="CAMXCT030003376">
    <property type="protein sequence ID" value="CAL4791462.1"/>
    <property type="molecule type" value="Genomic_DNA"/>
</dbReference>
<accession>A0A9P1GAZ3</accession>
<feature type="transmembrane region" description="Helical" evidence="1">
    <location>
        <begin position="86"/>
        <end position="113"/>
    </location>
</feature>
<reference evidence="2" key="1">
    <citation type="submission" date="2022-10" db="EMBL/GenBank/DDBJ databases">
        <authorList>
            <person name="Chen Y."/>
            <person name="Dougan E. K."/>
            <person name="Chan C."/>
            <person name="Rhodes N."/>
            <person name="Thang M."/>
        </authorList>
    </citation>
    <scope>NUCLEOTIDE SEQUENCE</scope>
</reference>
<reference evidence="3 4" key="2">
    <citation type="submission" date="2024-05" db="EMBL/GenBank/DDBJ databases">
        <authorList>
            <person name="Chen Y."/>
            <person name="Shah S."/>
            <person name="Dougan E. K."/>
            <person name="Thang M."/>
            <person name="Chan C."/>
        </authorList>
    </citation>
    <scope>NUCLEOTIDE SEQUENCE [LARGE SCALE GENOMIC DNA]</scope>
</reference>
<evidence type="ECO:0000313" key="4">
    <source>
        <dbReference type="Proteomes" id="UP001152797"/>
    </source>
</evidence>
<keyword evidence="1" id="KW-0812">Transmembrane</keyword>
<keyword evidence="1" id="KW-1133">Transmembrane helix</keyword>
<protein>
    <submittedName>
        <fullName evidence="3">Rhamnose biosynthetic enzyme 1</fullName>
    </submittedName>
</protein>
<proteinExistence type="predicted"/>
<dbReference type="AlphaFoldDB" id="A0A9P1GAZ3"/>
<name>A0A9P1GAZ3_9DINO</name>
<keyword evidence="1" id="KW-0472">Membrane</keyword>
<comment type="caution">
    <text evidence="2">The sequence shown here is derived from an EMBL/GenBank/DDBJ whole genome shotgun (WGS) entry which is preliminary data.</text>
</comment>
<dbReference type="Proteomes" id="UP001152797">
    <property type="component" value="Unassembled WGS sequence"/>
</dbReference>
<evidence type="ECO:0000313" key="2">
    <source>
        <dbReference type="EMBL" id="CAI4004150.1"/>
    </source>
</evidence>
<keyword evidence="4" id="KW-1185">Reference proteome</keyword>
<evidence type="ECO:0000256" key="1">
    <source>
        <dbReference type="SAM" id="Phobius"/>
    </source>
</evidence>
<organism evidence="2">
    <name type="scientific">Cladocopium goreaui</name>
    <dbReference type="NCBI Taxonomy" id="2562237"/>
    <lineage>
        <taxon>Eukaryota</taxon>
        <taxon>Sar</taxon>
        <taxon>Alveolata</taxon>
        <taxon>Dinophyceae</taxon>
        <taxon>Suessiales</taxon>
        <taxon>Symbiodiniaceae</taxon>
        <taxon>Cladocopium</taxon>
    </lineage>
</organism>
<dbReference type="EMBL" id="CAMXCT010003376">
    <property type="protein sequence ID" value="CAI4004150.1"/>
    <property type="molecule type" value="Genomic_DNA"/>
</dbReference>
<dbReference type="EMBL" id="CAMXCT020003376">
    <property type="protein sequence ID" value="CAL1157525.1"/>
    <property type="molecule type" value="Genomic_DNA"/>
</dbReference>
<sequence>MKNRAAKLKDDVLSSGGESTWWDAFAHMNELEQYCQNFQGSQWLDVLDIFAHGRGMEGVVGSRTCTSFDIRLERVRHDLTTRRGTLMLLGLGMSLTHGALVTAVAVLMCLGTFRSFSLAIEQPKSTWMFGLPQMIELFTQRKMQKYLTYLGHFGCPIAKPTWIMTDLAADSLRVRMSEETKARCKRNAEKYYKKEVVEGRVRVSGKKALSLTAKWPKLFCRALYSIWLQHSDQVH</sequence>